<gene>
    <name evidence="2" type="ORF">ATANTOWER_004960</name>
</gene>
<name>A0ABU7B7H5_9TELE</name>
<proteinExistence type="predicted"/>
<feature type="region of interest" description="Disordered" evidence="1">
    <location>
        <begin position="124"/>
        <end position="144"/>
    </location>
</feature>
<accession>A0ABU7B7H5</accession>
<evidence type="ECO:0000313" key="2">
    <source>
        <dbReference type="EMBL" id="MED6245575.1"/>
    </source>
</evidence>
<comment type="caution">
    <text evidence="2">The sequence shown here is derived from an EMBL/GenBank/DDBJ whole genome shotgun (WGS) entry which is preliminary data.</text>
</comment>
<protein>
    <submittedName>
        <fullName evidence="2">Uncharacterized protein</fullName>
    </submittedName>
</protein>
<sequence>MFHREDCVFRVMNIWSHLTRTTCSTWFVANCHKDLNFFQQWLAFITTLPETLDLWRASLTDSQTRAVDLCCSSRDTPGLLAASLINAVLAPCSVSVHLHVLVGVCHLQNNLCRNVFLHMSLSSQPPPPLPRQQGSSRQAMSFSG</sequence>
<dbReference type="EMBL" id="JAHUTI010040880">
    <property type="protein sequence ID" value="MED6245575.1"/>
    <property type="molecule type" value="Genomic_DNA"/>
</dbReference>
<reference evidence="2 3" key="1">
    <citation type="submission" date="2021-07" db="EMBL/GenBank/DDBJ databases">
        <authorList>
            <person name="Palmer J.M."/>
        </authorList>
    </citation>
    <scope>NUCLEOTIDE SEQUENCE [LARGE SCALE GENOMIC DNA]</scope>
    <source>
        <strain evidence="2 3">AT_MEX2019</strain>
        <tissue evidence="2">Muscle</tissue>
    </source>
</reference>
<evidence type="ECO:0000313" key="3">
    <source>
        <dbReference type="Proteomes" id="UP001345963"/>
    </source>
</evidence>
<keyword evidence="3" id="KW-1185">Reference proteome</keyword>
<organism evidence="2 3">
    <name type="scientific">Ataeniobius toweri</name>
    <dbReference type="NCBI Taxonomy" id="208326"/>
    <lineage>
        <taxon>Eukaryota</taxon>
        <taxon>Metazoa</taxon>
        <taxon>Chordata</taxon>
        <taxon>Craniata</taxon>
        <taxon>Vertebrata</taxon>
        <taxon>Euteleostomi</taxon>
        <taxon>Actinopterygii</taxon>
        <taxon>Neopterygii</taxon>
        <taxon>Teleostei</taxon>
        <taxon>Neoteleostei</taxon>
        <taxon>Acanthomorphata</taxon>
        <taxon>Ovalentaria</taxon>
        <taxon>Atherinomorphae</taxon>
        <taxon>Cyprinodontiformes</taxon>
        <taxon>Goodeidae</taxon>
        <taxon>Ataeniobius</taxon>
    </lineage>
</organism>
<dbReference type="Proteomes" id="UP001345963">
    <property type="component" value="Unassembled WGS sequence"/>
</dbReference>
<evidence type="ECO:0000256" key="1">
    <source>
        <dbReference type="SAM" id="MobiDB-lite"/>
    </source>
</evidence>